<accession>A0A653BZT9</accession>
<dbReference type="EMBL" id="CAACVG010006712">
    <property type="protein sequence ID" value="VEN41165.1"/>
    <property type="molecule type" value="Genomic_DNA"/>
</dbReference>
<dbReference type="GO" id="GO:0005886">
    <property type="term" value="C:plasma membrane"/>
    <property type="evidence" value="ECO:0007669"/>
    <property type="project" value="UniProtKB-SubCell"/>
</dbReference>
<evidence type="ECO:0000256" key="4">
    <source>
        <dbReference type="ARBA" id="ARBA00022692"/>
    </source>
</evidence>
<keyword evidence="5 8" id="KW-0732">Signal</keyword>
<dbReference type="PANTHER" id="PTHR22907">
    <property type="entry name" value="GH04558P"/>
    <property type="match status" value="1"/>
</dbReference>
<dbReference type="Proteomes" id="UP000410492">
    <property type="component" value="Unassembled WGS sequence"/>
</dbReference>
<feature type="non-terminal residue" evidence="10">
    <location>
        <position position="303"/>
    </location>
</feature>
<evidence type="ECO:0000256" key="3">
    <source>
        <dbReference type="ARBA" id="ARBA00022475"/>
    </source>
</evidence>
<evidence type="ECO:0000256" key="6">
    <source>
        <dbReference type="ARBA" id="ARBA00022989"/>
    </source>
</evidence>
<comment type="subcellular location">
    <subcellularLocation>
        <location evidence="1">Cell membrane</location>
        <topology evidence="1">Single-pass type I membrane protein</topology>
    </subcellularLocation>
</comment>
<dbReference type="AlphaFoldDB" id="A0A653BZT9"/>
<evidence type="ECO:0000259" key="9">
    <source>
        <dbReference type="PROSITE" id="PS51034"/>
    </source>
</evidence>
<dbReference type="PROSITE" id="PS51034">
    <property type="entry name" value="ZP_2"/>
    <property type="match status" value="1"/>
</dbReference>
<dbReference type="OrthoDB" id="6139674at2759"/>
<dbReference type="InterPro" id="IPR057475">
    <property type="entry name" value="CUT_C"/>
</dbReference>
<feature type="domain" description="ZP" evidence="9">
    <location>
        <begin position="65"/>
        <end position="303"/>
    </location>
</feature>
<evidence type="ECO:0000256" key="7">
    <source>
        <dbReference type="ARBA" id="ARBA00023136"/>
    </source>
</evidence>
<organism evidence="10 11">
    <name type="scientific">Callosobruchus maculatus</name>
    <name type="common">Southern cowpea weevil</name>
    <name type="synonym">Pulse bruchid</name>
    <dbReference type="NCBI Taxonomy" id="64391"/>
    <lineage>
        <taxon>Eukaryota</taxon>
        <taxon>Metazoa</taxon>
        <taxon>Ecdysozoa</taxon>
        <taxon>Arthropoda</taxon>
        <taxon>Hexapoda</taxon>
        <taxon>Insecta</taxon>
        <taxon>Pterygota</taxon>
        <taxon>Neoptera</taxon>
        <taxon>Endopterygota</taxon>
        <taxon>Coleoptera</taxon>
        <taxon>Polyphaga</taxon>
        <taxon>Cucujiformia</taxon>
        <taxon>Chrysomeloidea</taxon>
        <taxon>Chrysomelidae</taxon>
        <taxon>Bruchinae</taxon>
        <taxon>Bruchini</taxon>
        <taxon>Callosobruchus</taxon>
    </lineage>
</organism>
<dbReference type="Gene3D" id="2.60.40.3210">
    <property type="entry name" value="Zona pellucida, ZP-N domain"/>
    <property type="match status" value="1"/>
</dbReference>
<evidence type="ECO:0000313" key="10">
    <source>
        <dbReference type="EMBL" id="VEN41165.1"/>
    </source>
</evidence>
<evidence type="ECO:0000256" key="2">
    <source>
        <dbReference type="ARBA" id="ARBA00022460"/>
    </source>
</evidence>
<keyword evidence="3" id="KW-1003">Cell membrane</keyword>
<feature type="signal peptide" evidence="8">
    <location>
        <begin position="1"/>
        <end position="29"/>
    </location>
</feature>
<dbReference type="SMART" id="SM00241">
    <property type="entry name" value="ZP"/>
    <property type="match status" value="1"/>
</dbReference>
<feature type="chain" id="PRO_5024800556" description="ZP domain-containing protein" evidence="8">
    <location>
        <begin position="30"/>
        <end position="303"/>
    </location>
</feature>
<dbReference type="GO" id="GO:0042302">
    <property type="term" value="F:structural constituent of cuticle"/>
    <property type="evidence" value="ECO:0007669"/>
    <property type="project" value="UniProtKB-KW"/>
</dbReference>
<evidence type="ECO:0000256" key="5">
    <source>
        <dbReference type="ARBA" id="ARBA00022729"/>
    </source>
</evidence>
<keyword evidence="6" id="KW-1133">Transmembrane helix</keyword>
<dbReference type="InterPro" id="IPR056953">
    <property type="entry name" value="CUT_N"/>
</dbReference>
<evidence type="ECO:0000313" key="11">
    <source>
        <dbReference type="Proteomes" id="UP000410492"/>
    </source>
</evidence>
<gene>
    <name evidence="10" type="ORF">CALMAC_LOCUS5094</name>
</gene>
<dbReference type="PANTHER" id="PTHR22907:SF54">
    <property type="entry name" value="GH04558P"/>
    <property type="match status" value="1"/>
</dbReference>
<reference evidence="10 11" key="1">
    <citation type="submission" date="2019-01" db="EMBL/GenBank/DDBJ databases">
        <authorList>
            <person name="Sayadi A."/>
        </authorList>
    </citation>
    <scope>NUCLEOTIDE SEQUENCE [LARGE SCALE GENOMIC DNA]</scope>
</reference>
<keyword evidence="7" id="KW-0472">Membrane</keyword>
<evidence type="ECO:0000256" key="1">
    <source>
        <dbReference type="ARBA" id="ARBA00004251"/>
    </source>
</evidence>
<keyword evidence="2" id="KW-0193">Cuticle</keyword>
<sequence>MPCQERRTGVNLLIFGATLLVILPHRLEAANIPDVTVISSTSTDPLSSTTMDPLDSSHVSEVRVECRSDEMVVIVQGQHGGRFNGMVYPRGLSKNTSCLSEWLQQDAPVQYTLPLRGCNTMSTELDDGGIEYFNTIVVQPHLKLVTNQGRGFHIRCRYKARNNTLLNDPQRIDVTSTDPSNLTPMPGCNMKIFAGDPTQKEVAENVKIGDPLSLVVSIDEQDTYGIRVTDCLVRDGLGWGEQKLIDVDGCPVDQEIMGLFQYSEDMTEASVDFQAHKFPYTASVYYQCNVKLCLKTGSGCEIP</sequence>
<dbReference type="InterPro" id="IPR001507">
    <property type="entry name" value="ZP_dom"/>
</dbReference>
<dbReference type="Pfam" id="PF25301">
    <property type="entry name" value="CUT_C"/>
    <property type="match status" value="1"/>
</dbReference>
<name>A0A653BZT9_CALMS</name>
<protein>
    <recommendedName>
        <fullName evidence="9">ZP domain-containing protein</fullName>
    </recommendedName>
</protein>
<evidence type="ECO:0000256" key="8">
    <source>
        <dbReference type="SAM" id="SignalP"/>
    </source>
</evidence>
<proteinExistence type="predicted"/>
<keyword evidence="4" id="KW-0812">Transmembrane</keyword>
<keyword evidence="11" id="KW-1185">Reference proteome</keyword>
<dbReference type="InterPro" id="IPR051962">
    <property type="entry name" value="Cuticlin"/>
</dbReference>
<dbReference type="Pfam" id="PF25057">
    <property type="entry name" value="CUT_N"/>
    <property type="match status" value="1"/>
</dbReference>